<evidence type="ECO:0000256" key="2">
    <source>
        <dbReference type="ARBA" id="ARBA00022483"/>
    </source>
</evidence>
<dbReference type="AlphaFoldDB" id="A0A9J6DIS8"/>
<gene>
    <name evidence="7" type="ORF">HPB51_018724</name>
</gene>
<accession>A0A9J6DIS8</accession>
<dbReference type="InterPro" id="IPR001496">
    <property type="entry name" value="SOCS_box"/>
</dbReference>
<reference evidence="7" key="1">
    <citation type="journal article" date="2020" name="Cell">
        <title>Large-Scale Comparative Analyses of Tick Genomes Elucidate Their Genetic Diversity and Vector Capacities.</title>
        <authorList>
            <consortium name="Tick Genome and Microbiome Consortium (TIGMIC)"/>
            <person name="Jia N."/>
            <person name="Wang J."/>
            <person name="Shi W."/>
            <person name="Du L."/>
            <person name="Sun Y."/>
            <person name="Zhan W."/>
            <person name="Jiang J.F."/>
            <person name="Wang Q."/>
            <person name="Zhang B."/>
            <person name="Ji P."/>
            <person name="Bell-Sakyi L."/>
            <person name="Cui X.M."/>
            <person name="Yuan T.T."/>
            <person name="Jiang B.G."/>
            <person name="Yang W.F."/>
            <person name="Lam T.T."/>
            <person name="Chang Q.C."/>
            <person name="Ding S.J."/>
            <person name="Wang X.J."/>
            <person name="Zhu J.G."/>
            <person name="Ruan X.D."/>
            <person name="Zhao L."/>
            <person name="Wei J.T."/>
            <person name="Ye R.Z."/>
            <person name="Que T.C."/>
            <person name="Du C.H."/>
            <person name="Zhou Y.H."/>
            <person name="Cheng J.X."/>
            <person name="Dai P.F."/>
            <person name="Guo W.B."/>
            <person name="Han X.H."/>
            <person name="Huang E.J."/>
            <person name="Li L.F."/>
            <person name="Wei W."/>
            <person name="Gao Y.C."/>
            <person name="Liu J.Z."/>
            <person name="Shao H.Z."/>
            <person name="Wang X."/>
            <person name="Wang C.C."/>
            <person name="Yang T.C."/>
            <person name="Huo Q.B."/>
            <person name="Li W."/>
            <person name="Chen H.Y."/>
            <person name="Chen S.E."/>
            <person name="Zhou L.G."/>
            <person name="Ni X.B."/>
            <person name="Tian J.H."/>
            <person name="Sheng Y."/>
            <person name="Liu T."/>
            <person name="Pan Y.S."/>
            <person name="Xia L.Y."/>
            <person name="Li J."/>
            <person name="Zhao F."/>
            <person name="Cao W.C."/>
        </authorList>
    </citation>
    <scope>NUCLEOTIDE SEQUENCE</scope>
    <source>
        <strain evidence="7">Rmic-2018</strain>
    </source>
</reference>
<keyword evidence="4" id="KW-0800">Toxin</keyword>
<proteinExistence type="predicted"/>
<keyword evidence="4" id="KW-0528">Neurotoxin</keyword>
<dbReference type="InterPro" id="IPR036860">
    <property type="entry name" value="SH2_dom_sf"/>
</dbReference>
<dbReference type="PROSITE" id="PS50225">
    <property type="entry name" value="SOCS"/>
    <property type="match status" value="1"/>
</dbReference>
<keyword evidence="4" id="KW-0638">Presynaptic neurotoxin</keyword>
<dbReference type="Proteomes" id="UP000821866">
    <property type="component" value="Chromosome 7"/>
</dbReference>
<reference evidence="7" key="2">
    <citation type="submission" date="2021-09" db="EMBL/GenBank/DDBJ databases">
        <authorList>
            <person name="Jia N."/>
            <person name="Wang J."/>
            <person name="Shi W."/>
            <person name="Du L."/>
            <person name="Sun Y."/>
            <person name="Zhan W."/>
            <person name="Jiang J."/>
            <person name="Wang Q."/>
            <person name="Zhang B."/>
            <person name="Ji P."/>
            <person name="Sakyi L.B."/>
            <person name="Cui X."/>
            <person name="Yuan T."/>
            <person name="Jiang B."/>
            <person name="Yang W."/>
            <person name="Lam T.T.-Y."/>
            <person name="Chang Q."/>
            <person name="Ding S."/>
            <person name="Wang X."/>
            <person name="Zhu J."/>
            <person name="Ruan X."/>
            <person name="Zhao L."/>
            <person name="Wei J."/>
            <person name="Que T."/>
            <person name="Du C."/>
            <person name="Cheng J."/>
            <person name="Dai P."/>
            <person name="Han X."/>
            <person name="Huang E."/>
            <person name="Gao Y."/>
            <person name="Liu J."/>
            <person name="Shao H."/>
            <person name="Ye R."/>
            <person name="Li L."/>
            <person name="Wei W."/>
            <person name="Wang X."/>
            <person name="Wang C."/>
            <person name="Huo Q."/>
            <person name="Li W."/>
            <person name="Guo W."/>
            <person name="Chen H."/>
            <person name="Chen S."/>
            <person name="Zhou L."/>
            <person name="Zhou L."/>
            <person name="Ni X."/>
            <person name="Tian J."/>
            <person name="Zhou Y."/>
            <person name="Sheng Y."/>
            <person name="Liu T."/>
            <person name="Pan Y."/>
            <person name="Xia L."/>
            <person name="Li J."/>
            <person name="Zhao F."/>
            <person name="Cao W."/>
        </authorList>
    </citation>
    <scope>NUCLEOTIDE SEQUENCE</scope>
    <source>
        <strain evidence="7">Rmic-2018</strain>
        <tissue evidence="7">Larvae</tissue>
    </source>
</reference>
<dbReference type="GO" id="GO:0006887">
    <property type="term" value="P:exocytosis"/>
    <property type="evidence" value="ECO:0007669"/>
    <property type="project" value="UniProtKB-KW"/>
</dbReference>
<evidence type="ECO:0000256" key="5">
    <source>
        <dbReference type="ARBA" id="ARBA00023298"/>
    </source>
</evidence>
<dbReference type="SMART" id="SM00969">
    <property type="entry name" value="SOCS_box"/>
    <property type="match status" value="1"/>
</dbReference>
<keyword evidence="5" id="KW-0472">Membrane</keyword>
<keyword evidence="5" id="KW-1053">Target membrane</keyword>
<evidence type="ECO:0000259" key="6">
    <source>
        <dbReference type="PROSITE" id="PS50225"/>
    </source>
</evidence>
<comment type="caution">
    <text evidence="7">The sequence shown here is derived from an EMBL/GenBank/DDBJ whole genome shotgun (WGS) entry which is preliminary data.</text>
</comment>
<evidence type="ECO:0000256" key="1">
    <source>
        <dbReference type="ARBA" id="ARBA00004175"/>
    </source>
</evidence>
<feature type="domain" description="SOCS box" evidence="6">
    <location>
        <begin position="158"/>
        <end position="205"/>
    </location>
</feature>
<sequence length="211" mass="24174">MVCLVPLINKDPLHSLSHNKKVFYLNSVRLLCRYGANPNCKSRSNLTPMHVLVFTASEYITLNREDDKRNPDVQVSSSDPVICHSQSSVFLKKASSQVLHYYIHQLSRKHDLLNDPEQRFADLIRLFYYTMDHRKLYSCLKSFLSQPAMLPPVTAGCITQLLKSMYSQPRSLKQIARVAIHQALRHQVATLVGKLSLPGPLKEYLLLDWTP</sequence>
<dbReference type="GO" id="GO:0044231">
    <property type="term" value="C:host cell presynaptic membrane"/>
    <property type="evidence" value="ECO:0007669"/>
    <property type="project" value="UniProtKB-KW"/>
</dbReference>
<dbReference type="GO" id="GO:0035556">
    <property type="term" value="P:intracellular signal transduction"/>
    <property type="evidence" value="ECO:0007669"/>
    <property type="project" value="InterPro"/>
</dbReference>
<dbReference type="Gene3D" id="3.30.505.10">
    <property type="entry name" value="SH2 domain"/>
    <property type="match status" value="1"/>
</dbReference>
<dbReference type="GO" id="GO:0044218">
    <property type="term" value="C:other organism cell membrane"/>
    <property type="evidence" value="ECO:0007669"/>
    <property type="project" value="UniProtKB-KW"/>
</dbReference>
<comment type="subcellular location">
    <subcellularLocation>
        <location evidence="1">Target cell membrane</location>
    </subcellularLocation>
</comment>
<dbReference type="EMBL" id="JABSTU010000009">
    <property type="protein sequence ID" value="KAH8021875.1"/>
    <property type="molecule type" value="Genomic_DNA"/>
</dbReference>
<keyword evidence="3" id="KW-1052">Target cell membrane</keyword>
<dbReference type="InterPro" id="IPR036770">
    <property type="entry name" value="Ankyrin_rpt-contain_sf"/>
</dbReference>
<evidence type="ECO:0000256" key="4">
    <source>
        <dbReference type="ARBA" id="ARBA00023028"/>
    </source>
</evidence>
<evidence type="ECO:0000313" key="7">
    <source>
        <dbReference type="EMBL" id="KAH8021875.1"/>
    </source>
</evidence>
<dbReference type="SUPFAM" id="SSF158235">
    <property type="entry name" value="SOCS box-like"/>
    <property type="match status" value="1"/>
</dbReference>
<organism evidence="7 8">
    <name type="scientific">Rhipicephalus microplus</name>
    <name type="common">Cattle tick</name>
    <name type="synonym">Boophilus microplus</name>
    <dbReference type="NCBI Taxonomy" id="6941"/>
    <lineage>
        <taxon>Eukaryota</taxon>
        <taxon>Metazoa</taxon>
        <taxon>Ecdysozoa</taxon>
        <taxon>Arthropoda</taxon>
        <taxon>Chelicerata</taxon>
        <taxon>Arachnida</taxon>
        <taxon>Acari</taxon>
        <taxon>Parasitiformes</taxon>
        <taxon>Ixodida</taxon>
        <taxon>Ixodoidea</taxon>
        <taxon>Ixodidae</taxon>
        <taxon>Rhipicephalinae</taxon>
        <taxon>Rhipicephalus</taxon>
        <taxon>Boophilus</taxon>
    </lineage>
</organism>
<dbReference type="InterPro" id="IPR036036">
    <property type="entry name" value="SOCS_box-like_dom_sf"/>
</dbReference>
<name>A0A9J6DIS8_RHIMP</name>
<dbReference type="Pfam" id="PF07525">
    <property type="entry name" value="SOCS_box"/>
    <property type="match status" value="1"/>
</dbReference>
<evidence type="ECO:0000313" key="8">
    <source>
        <dbReference type="Proteomes" id="UP000821866"/>
    </source>
</evidence>
<keyword evidence="2" id="KW-0268">Exocytosis</keyword>
<evidence type="ECO:0000256" key="3">
    <source>
        <dbReference type="ARBA" id="ARBA00022537"/>
    </source>
</evidence>
<protein>
    <recommendedName>
        <fullName evidence="6">SOCS box domain-containing protein</fullName>
    </recommendedName>
</protein>
<dbReference type="CDD" id="cd03716">
    <property type="entry name" value="SOCS_ASB_like"/>
    <property type="match status" value="1"/>
</dbReference>
<dbReference type="VEuPathDB" id="VectorBase:LOC119174701"/>
<keyword evidence="8" id="KW-1185">Reference proteome</keyword>
<dbReference type="SUPFAM" id="SSF48403">
    <property type="entry name" value="Ankyrin repeat"/>
    <property type="match status" value="1"/>
</dbReference>